<feature type="transmembrane region" description="Helical" evidence="1">
    <location>
        <begin position="112"/>
        <end position="133"/>
    </location>
</feature>
<proteinExistence type="predicted"/>
<feature type="transmembrane region" description="Helical" evidence="1">
    <location>
        <begin position="145"/>
        <end position="172"/>
    </location>
</feature>
<feature type="transmembrane region" description="Helical" evidence="1">
    <location>
        <begin position="88"/>
        <end position="106"/>
    </location>
</feature>
<feature type="transmembrane region" description="Helical" evidence="1">
    <location>
        <begin position="178"/>
        <end position="196"/>
    </location>
</feature>
<keyword evidence="1" id="KW-0472">Membrane</keyword>
<reference evidence="3" key="1">
    <citation type="journal article" date="2019" name="Int. J. Syst. Evol. Microbiol.">
        <title>The Global Catalogue of Microorganisms (GCM) 10K type strain sequencing project: providing services to taxonomists for standard genome sequencing and annotation.</title>
        <authorList>
            <consortium name="The Broad Institute Genomics Platform"/>
            <consortium name="The Broad Institute Genome Sequencing Center for Infectious Disease"/>
            <person name="Wu L."/>
            <person name="Ma J."/>
        </authorList>
    </citation>
    <scope>NUCLEOTIDE SEQUENCE [LARGE SCALE GENOMIC DNA]</scope>
    <source>
        <strain evidence="3">JCM 17342</strain>
    </source>
</reference>
<dbReference type="RefSeq" id="WP_344877328.1">
    <property type="nucleotide sequence ID" value="NZ_BAABAL010000016.1"/>
</dbReference>
<keyword evidence="1" id="KW-0812">Transmembrane</keyword>
<keyword evidence="1" id="KW-1133">Transmembrane helix</keyword>
<gene>
    <name evidence="2" type="ORF">GCM10022247_42100</name>
</gene>
<evidence type="ECO:0000256" key="1">
    <source>
        <dbReference type="SAM" id="Phobius"/>
    </source>
</evidence>
<accession>A0ABP7SPU2</accession>
<protein>
    <submittedName>
        <fullName evidence="2">Uncharacterized protein</fullName>
    </submittedName>
</protein>
<evidence type="ECO:0000313" key="2">
    <source>
        <dbReference type="EMBL" id="GAA4014795.1"/>
    </source>
</evidence>
<organism evidence="2 3">
    <name type="scientific">Allokutzneria multivorans</name>
    <dbReference type="NCBI Taxonomy" id="1142134"/>
    <lineage>
        <taxon>Bacteria</taxon>
        <taxon>Bacillati</taxon>
        <taxon>Actinomycetota</taxon>
        <taxon>Actinomycetes</taxon>
        <taxon>Pseudonocardiales</taxon>
        <taxon>Pseudonocardiaceae</taxon>
        <taxon>Allokutzneria</taxon>
    </lineage>
</organism>
<comment type="caution">
    <text evidence="2">The sequence shown here is derived from an EMBL/GenBank/DDBJ whole genome shotgun (WGS) entry which is preliminary data.</text>
</comment>
<keyword evidence="3" id="KW-1185">Reference proteome</keyword>
<name>A0ABP7SPU2_9PSEU</name>
<dbReference type="Proteomes" id="UP001501747">
    <property type="component" value="Unassembled WGS sequence"/>
</dbReference>
<sequence length="255" mass="28377">MTRWLPPLSFALLVTLYAVLRNLFPLRDFDFTATRRDETWWAVLNLGVFDRADDNRVPPLPWSTLGLAVLVLAVAVGCSWWKHRGNAWLPLPIFLVFLAVLSAVKSLSFNNIAVAMGFVVVGVALICLALYLYRRDRWWGLAGVLGASLAATVLRPVDGFLLVVFAVLMAYAVAERSAVLATTSAVYLVVLWWPQWTIDYGSGYQILTQEQFEQLNVFWLTARVYAGPVIVLLLGALVAASAPRWRRTTASPPPQ</sequence>
<feature type="transmembrane region" description="Helical" evidence="1">
    <location>
        <begin position="217"/>
        <end position="242"/>
    </location>
</feature>
<evidence type="ECO:0000313" key="3">
    <source>
        <dbReference type="Proteomes" id="UP001501747"/>
    </source>
</evidence>
<feature type="transmembrane region" description="Helical" evidence="1">
    <location>
        <begin position="60"/>
        <end position="81"/>
    </location>
</feature>
<dbReference type="EMBL" id="BAABAL010000016">
    <property type="protein sequence ID" value="GAA4014795.1"/>
    <property type="molecule type" value="Genomic_DNA"/>
</dbReference>